<proteinExistence type="predicted"/>
<dbReference type="Proteomes" id="UP000694924">
    <property type="component" value="Unplaced"/>
</dbReference>
<dbReference type="InterPro" id="IPR012677">
    <property type="entry name" value="Nucleotide-bd_a/b_plait_sf"/>
</dbReference>
<keyword evidence="7" id="KW-1185">Reference proteome</keyword>
<evidence type="ECO:0000256" key="2">
    <source>
        <dbReference type="ARBA" id="ARBA00022884"/>
    </source>
</evidence>
<evidence type="ECO:0000313" key="8">
    <source>
        <dbReference type="RefSeq" id="XP_015186355.1"/>
    </source>
</evidence>
<dbReference type="SUPFAM" id="SSF54928">
    <property type="entry name" value="RNA-binding domain, RBD"/>
    <property type="match status" value="1"/>
</dbReference>
<dbReference type="SMART" id="SM00360">
    <property type="entry name" value="RRM"/>
    <property type="match status" value="1"/>
</dbReference>
<feature type="domain" description="RRM" evidence="6">
    <location>
        <begin position="79"/>
        <end position="157"/>
    </location>
</feature>
<organism evidence="7 8">
    <name type="scientific">Polistes dominula</name>
    <name type="common">European paper wasp</name>
    <name type="synonym">Vespa dominula</name>
    <dbReference type="NCBI Taxonomy" id="743375"/>
    <lineage>
        <taxon>Eukaryota</taxon>
        <taxon>Metazoa</taxon>
        <taxon>Ecdysozoa</taxon>
        <taxon>Arthropoda</taxon>
        <taxon>Hexapoda</taxon>
        <taxon>Insecta</taxon>
        <taxon>Pterygota</taxon>
        <taxon>Neoptera</taxon>
        <taxon>Endopterygota</taxon>
        <taxon>Hymenoptera</taxon>
        <taxon>Apocrita</taxon>
        <taxon>Aculeata</taxon>
        <taxon>Vespoidea</taxon>
        <taxon>Vespidae</taxon>
        <taxon>Polistinae</taxon>
        <taxon>Polistini</taxon>
        <taxon>Polistes</taxon>
    </lineage>
</organism>
<keyword evidence="2 4" id="KW-0694">RNA-binding</keyword>
<dbReference type="InterPro" id="IPR000504">
    <property type="entry name" value="RRM_dom"/>
</dbReference>
<dbReference type="PROSITE" id="PS50102">
    <property type="entry name" value="RRM"/>
    <property type="match status" value="1"/>
</dbReference>
<comment type="subcellular location">
    <subcellularLocation>
        <location evidence="1">Nucleus</location>
        <location evidence="1">Nucleolus</location>
    </subcellularLocation>
</comment>
<dbReference type="CDD" id="cd12307">
    <property type="entry name" value="RRM_NIFK_like"/>
    <property type="match status" value="1"/>
</dbReference>
<accession>A0ABM1J1L8</accession>
<evidence type="ECO:0000256" key="1">
    <source>
        <dbReference type="ARBA" id="ARBA00004604"/>
    </source>
</evidence>
<keyword evidence="3" id="KW-0539">Nucleus</keyword>
<keyword evidence="5" id="KW-0175">Coiled coil</keyword>
<protein>
    <submittedName>
        <fullName evidence="8">MKI67 FHA domain-interacting nucleolar phosphoprotein</fullName>
    </submittedName>
</protein>
<sequence length="235" mass="26939">MKIKSATKVLRDKALRKAVSNKTRVSKSSGESALKKAVKNVKEVIEKKQIENRSARDKLKESLIKKTARKKLPFTFKKGVVYLGHIPHGFFEEQMKDFFSQFGRVTRVRLVRSSKTGRSRGFGYVEFVVPEVAKIAAETMNNYLMCGRLMKATYIPPEKQHFGFFVGKSWSQTAYPTAINRKKITADRNSIISDNKHKQYKKKCLRNLTKLEEKLKAKGIDLKFTPVVDCVDEQT</sequence>
<evidence type="ECO:0000256" key="3">
    <source>
        <dbReference type="ARBA" id="ARBA00023242"/>
    </source>
</evidence>
<name>A0ABM1J1L8_POLDO</name>
<evidence type="ECO:0000256" key="5">
    <source>
        <dbReference type="SAM" id="Coils"/>
    </source>
</evidence>
<dbReference type="GeneID" id="107071677"/>
<gene>
    <name evidence="8" type="primary">LOC107071677</name>
</gene>
<reference evidence="8" key="1">
    <citation type="submission" date="2025-08" db="UniProtKB">
        <authorList>
            <consortium name="RefSeq"/>
        </authorList>
    </citation>
    <scope>IDENTIFICATION</scope>
    <source>
        <tissue evidence="8">Whole body</tissue>
    </source>
</reference>
<feature type="coiled-coil region" evidence="5">
    <location>
        <begin position="38"/>
        <end position="65"/>
    </location>
</feature>
<dbReference type="InterPro" id="IPR035979">
    <property type="entry name" value="RBD_domain_sf"/>
</dbReference>
<dbReference type="Gene3D" id="3.30.70.330">
    <property type="match status" value="1"/>
</dbReference>
<dbReference type="PANTHER" id="PTHR46754">
    <property type="entry name" value="MKI67 FHA DOMAIN-INTERACTING NUCLEOLAR PHOSPHOPROTEIN"/>
    <property type="match status" value="1"/>
</dbReference>
<dbReference type="Pfam" id="PF00076">
    <property type="entry name" value="RRM_1"/>
    <property type="match status" value="1"/>
</dbReference>
<evidence type="ECO:0000313" key="7">
    <source>
        <dbReference type="Proteomes" id="UP000694924"/>
    </source>
</evidence>
<evidence type="ECO:0000256" key="4">
    <source>
        <dbReference type="PROSITE-ProRule" id="PRU00176"/>
    </source>
</evidence>
<dbReference type="RefSeq" id="XP_015186355.1">
    <property type="nucleotide sequence ID" value="XM_015330869.1"/>
</dbReference>
<evidence type="ECO:0000259" key="6">
    <source>
        <dbReference type="PROSITE" id="PS50102"/>
    </source>
</evidence>